<keyword evidence="1" id="KW-1133">Transmembrane helix</keyword>
<dbReference type="InterPro" id="IPR037185">
    <property type="entry name" value="EmrE-like"/>
</dbReference>
<dbReference type="Proteomes" id="UP000568380">
    <property type="component" value="Unassembled WGS sequence"/>
</dbReference>
<protein>
    <submittedName>
        <fullName evidence="2">Multidrug transporter EmrE-like cation transporter</fullName>
    </submittedName>
</protein>
<dbReference type="AlphaFoldDB" id="A0A7W8EJR0"/>
<keyword evidence="1" id="KW-0472">Membrane</keyword>
<sequence length="38" mass="4003">MTAITSRLPFHDPLTKVMALGIGLIIVGVLFVELGAAH</sequence>
<feature type="transmembrane region" description="Helical" evidence="1">
    <location>
        <begin position="17"/>
        <end position="37"/>
    </location>
</feature>
<name>A0A7W8EJR0_9ACTN</name>
<evidence type="ECO:0000313" key="3">
    <source>
        <dbReference type="Proteomes" id="UP000568380"/>
    </source>
</evidence>
<dbReference type="SUPFAM" id="SSF103481">
    <property type="entry name" value="Multidrug resistance efflux transporter EmrE"/>
    <property type="match status" value="1"/>
</dbReference>
<keyword evidence="3" id="KW-1185">Reference proteome</keyword>
<gene>
    <name evidence="2" type="ORF">HNR40_007419</name>
</gene>
<accession>A0A7W8EJR0</accession>
<organism evidence="2 3">
    <name type="scientific">Nonomuraea endophytica</name>
    <dbReference type="NCBI Taxonomy" id="714136"/>
    <lineage>
        <taxon>Bacteria</taxon>
        <taxon>Bacillati</taxon>
        <taxon>Actinomycetota</taxon>
        <taxon>Actinomycetes</taxon>
        <taxon>Streptosporangiales</taxon>
        <taxon>Streptosporangiaceae</taxon>
        <taxon>Nonomuraea</taxon>
    </lineage>
</organism>
<dbReference type="EMBL" id="JACHIN010000012">
    <property type="protein sequence ID" value="MBB5081924.1"/>
    <property type="molecule type" value="Genomic_DNA"/>
</dbReference>
<evidence type="ECO:0000256" key="1">
    <source>
        <dbReference type="SAM" id="Phobius"/>
    </source>
</evidence>
<reference evidence="2 3" key="1">
    <citation type="submission" date="2020-08" db="EMBL/GenBank/DDBJ databases">
        <title>Genomic Encyclopedia of Type Strains, Phase IV (KMG-IV): sequencing the most valuable type-strain genomes for metagenomic binning, comparative biology and taxonomic classification.</title>
        <authorList>
            <person name="Goeker M."/>
        </authorList>
    </citation>
    <scope>NUCLEOTIDE SEQUENCE [LARGE SCALE GENOMIC DNA]</scope>
    <source>
        <strain evidence="2 3">DSM 45385</strain>
    </source>
</reference>
<evidence type="ECO:0000313" key="2">
    <source>
        <dbReference type="EMBL" id="MBB5081924.1"/>
    </source>
</evidence>
<comment type="caution">
    <text evidence="2">The sequence shown here is derived from an EMBL/GenBank/DDBJ whole genome shotgun (WGS) entry which is preliminary data.</text>
</comment>
<proteinExistence type="predicted"/>
<keyword evidence="1" id="KW-0812">Transmembrane</keyword>